<accession>A0A8S9MI55</accession>
<gene>
    <name evidence="2" type="ORF">F2Q68_00040242</name>
</gene>
<comment type="caution">
    <text evidence="2">The sequence shown here is derived from an EMBL/GenBank/DDBJ whole genome shotgun (WGS) entry which is preliminary data.</text>
</comment>
<dbReference type="AlphaFoldDB" id="A0A8S9MI55"/>
<evidence type="ECO:0000313" key="3">
    <source>
        <dbReference type="Proteomes" id="UP000712281"/>
    </source>
</evidence>
<dbReference type="EMBL" id="QGKW02000007">
    <property type="protein sequence ID" value="KAF2617611.1"/>
    <property type="molecule type" value="Genomic_DNA"/>
</dbReference>
<evidence type="ECO:0000256" key="1">
    <source>
        <dbReference type="SAM" id="MobiDB-lite"/>
    </source>
</evidence>
<dbReference type="Proteomes" id="UP000712281">
    <property type="component" value="Unassembled WGS sequence"/>
</dbReference>
<sequence length="97" mass="10284">MEPATVLGVGINSQLFLSPPDSKPPPSTSPVPASTSPTLTPSSSSTIITVLSSLSSPISLITREEMNQLTSKMSLKSLHNKQINLLSSKTNKDDEFT</sequence>
<name>A0A8S9MI55_BRACR</name>
<feature type="region of interest" description="Disordered" evidence="1">
    <location>
        <begin position="12"/>
        <end position="44"/>
    </location>
</feature>
<feature type="compositionally biased region" description="Low complexity" evidence="1">
    <location>
        <begin position="30"/>
        <end position="44"/>
    </location>
</feature>
<reference evidence="2" key="1">
    <citation type="submission" date="2019-12" db="EMBL/GenBank/DDBJ databases">
        <title>Genome sequencing and annotation of Brassica cretica.</title>
        <authorList>
            <person name="Studholme D.J."/>
            <person name="Sarris P.F."/>
        </authorList>
    </citation>
    <scope>NUCLEOTIDE SEQUENCE</scope>
    <source>
        <strain evidence="2">PFS-001/15</strain>
        <tissue evidence="2">Leaf</tissue>
    </source>
</reference>
<evidence type="ECO:0000313" key="2">
    <source>
        <dbReference type="EMBL" id="KAF2617611.1"/>
    </source>
</evidence>
<protein>
    <submittedName>
        <fullName evidence="2">Uncharacterized protein</fullName>
    </submittedName>
</protein>
<proteinExistence type="predicted"/>
<organism evidence="2 3">
    <name type="scientific">Brassica cretica</name>
    <name type="common">Mustard</name>
    <dbReference type="NCBI Taxonomy" id="69181"/>
    <lineage>
        <taxon>Eukaryota</taxon>
        <taxon>Viridiplantae</taxon>
        <taxon>Streptophyta</taxon>
        <taxon>Embryophyta</taxon>
        <taxon>Tracheophyta</taxon>
        <taxon>Spermatophyta</taxon>
        <taxon>Magnoliopsida</taxon>
        <taxon>eudicotyledons</taxon>
        <taxon>Gunneridae</taxon>
        <taxon>Pentapetalae</taxon>
        <taxon>rosids</taxon>
        <taxon>malvids</taxon>
        <taxon>Brassicales</taxon>
        <taxon>Brassicaceae</taxon>
        <taxon>Brassiceae</taxon>
        <taxon>Brassica</taxon>
    </lineage>
</organism>